<name>A0A4R1PXJ1_9FIRM</name>
<dbReference type="OrthoDB" id="1625483at2"/>
<evidence type="ECO:0000313" key="3">
    <source>
        <dbReference type="Proteomes" id="UP000295063"/>
    </source>
</evidence>
<comment type="caution">
    <text evidence="2">The sequence shown here is derived from an EMBL/GenBank/DDBJ whole genome shotgun (WGS) entry which is preliminary data.</text>
</comment>
<dbReference type="RefSeq" id="WP_132079801.1">
    <property type="nucleotide sequence ID" value="NZ_SLUI01000006.1"/>
</dbReference>
<evidence type="ECO:0000313" key="2">
    <source>
        <dbReference type="EMBL" id="TCL37349.1"/>
    </source>
</evidence>
<keyword evidence="1" id="KW-0472">Membrane</keyword>
<dbReference type="AlphaFoldDB" id="A0A4R1PXJ1"/>
<reference evidence="2 3" key="1">
    <citation type="submission" date="2019-03" db="EMBL/GenBank/DDBJ databases">
        <title>Genomic Encyclopedia of Type Strains, Phase IV (KMG-IV): sequencing the most valuable type-strain genomes for metagenomic binning, comparative biology and taxonomic classification.</title>
        <authorList>
            <person name="Goeker M."/>
        </authorList>
    </citation>
    <scope>NUCLEOTIDE SEQUENCE [LARGE SCALE GENOMIC DNA]</scope>
    <source>
        <strain evidence="2 3">DSM 15969</strain>
    </source>
</reference>
<gene>
    <name evidence="2" type="ORF">EV210_106218</name>
</gene>
<protein>
    <submittedName>
        <fullName evidence="2">Uncharacterized protein</fullName>
    </submittedName>
</protein>
<feature type="transmembrane region" description="Helical" evidence="1">
    <location>
        <begin position="53"/>
        <end position="73"/>
    </location>
</feature>
<keyword evidence="1" id="KW-1133">Transmembrane helix</keyword>
<organism evidence="2 3">
    <name type="scientific">Anaerospora hongkongensis</name>
    <dbReference type="NCBI Taxonomy" id="244830"/>
    <lineage>
        <taxon>Bacteria</taxon>
        <taxon>Bacillati</taxon>
        <taxon>Bacillota</taxon>
        <taxon>Negativicutes</taxon>
        <taxon>Selenomonadales</taxon>
        <taxon>Sporomusaceae</taxon>
        <taxon>Anaerospora</taxon>
    </lineage>
</organism>
<keyword evidence="3" id="KW-1185">Reference proteome</keyword>
<feature type="transmembrane region" description="Helical" evidence="1">
    <location>
        <begin position="20"/>
        <end position="41"/>
    </location>
</feature>
<accession>A0A4R1PXJ1</accession>
<dbReference type="Proteomes" id="UP000295063">
    <property type="component" value="Unassembled WGS sequence"/>
</dbReference>
<proteinExistence type="predicted"/>
<dbReference type="EMBL" id="SLUI01000006">
    <property type="protein sequence ID" value="TCL37349.1"/>
    <property type="molecule type" value="Genomic_DNA"/>
</dbReference>
<sequence>MEKKPYADVWGDTVDLKHLAIAMGIGIIISLLFYILGLNYLQANFSKLAANLMTAYALLIGIAGCLLSAIISAKLFKPKRKLNEEEFSEGDRLAVLEELKIDIDKEAEELQFVGPKVIQEMKDLQIYDLFARKNPKSKVGEVQDGRTVSQ</sequence>
<keyword evidence="1" id="KW-0812">Transmembrane</keyword>
<evidence type="ECO:0000256" key="1">
    <source>
        <dbReference type="SAM" id="Phobius"/>
    </source>
</evidence>